<reference evidence="5 6" key="1">
    <citation type="journal article" date="2015" name="Nature">
        <title>rRNA introns, odd ribosomes, and small enigmatic genomes across a large radiation of phyla.</title>
        <authorList>
            <person name="Brown C.T."/>
            <person name="Hug L.A."/>
            <person name="Thomas B.C."/>
            <person name="Sharon I."/>
            <person name="Castelle C.J."/>
            <person name="Singh A."/>
            <person name="Wilkins M.J."/>
            <person name="Williams K.H."/>
            <person name="Banfield J.F."/>
        </authorList>
    </citation>
    <scope>NUCLEOTIDE SEQUENCE [LARGE SCALE GENOMIC DNA]</scope>
</reference>
<evidence type="ECO:0000313" key="6">
    <source>
        <dbReference type="Proteomes" id="UP000033934"/>
    </source>
</evidence>
<evidence type="ECO:0000256" key="2">
    <source>
        <dbReference type="ARBA" id="ARBA00023125"/>
    </source>
</evidence>
<evidence type="ECO:0000256" key="1">
    <source>
        <dbReference type="ARBA" id="ARBA00023015"/>
    </source>
</evidence>
<dbReference type="SMART" id="SM00344">
    <property type="entry name" value="HTH_ASNC"/>
    <property type="match status" value="1"/>
</dbReference>
<dbReference type="PANTHER" id="PTHR30154">
    <property type="entry name" value="LEUCINE-RESPONSIVE REGULATORY PROTEIN"/>
    <property type="match status" value="1"/>
</dbReference>
<evidence type="ECO:0000313" key="5">
    <source>
        <dbReference type="EMBL" id="KKQ90498.1"/>
    </source>
</evidence>
<dbReference type="InterPro" id="IPR036388">
    <property type="entry name" value="WH-like_DNA-bd_sf"/>
</dbReference>
<dbReference type="Pfam" id="PF13412">
    <property type="entry name" value="HTH_24"/>
    <property type="match status" value="1"/>
</dbReference>
<sequence>EIAKEVGVSVATVMHRVNRLEKQGVIKKYTTILDYDKIGYDVEVLIEVRISKGKLFQVEKEIAHHPNVFAVYDLTGDFDAAILARFRNRRQMDAFLKKIQTYDFVERTNTRLILNTIKEKQVEVA</sequence>
<dbReference type="InterPro" id="IPR019887">
    <property type="entry name" value="Tscrpt_reg_AsnC/Lrp_C"/>
</dbReference>
<feature type="non-terminal residue" evidence="5">
    <location>
        <position position="1"/>
    </location>
</feature>
<evidence type="ECO:0000259" key="4">
    <source>
        <dbReference type="PROSITE" id="PS50956"/>
    </source>
</evidence>
<dbReference type="PANTHER" id="PTHR30154:SF34">
    <property type="entry name" value="TRANSCRIPTIONAL REGULATOR AZLB"/>
    <property type="match status" value="1"/>
</dbReference>
<keyword evidence="1" id="KW-0805">Transcription regulation</keyword>
<proteinExistence type="predicted"/>
<organism evidence="5 6">
    <name type="scientific">Berkelbacteria bacterium GW2011_GWA2_38_9</name>
    <dbReference type="NCBI Taxonomy" id="1618334"/>
    <lineage>
        <taxon>Bacteria</taxon>
        <taxon>Candidatus Berkelbacteria</taxon>
    </lineage>
</organism>
<dbReference type="GO" id="GO:0005829">
    <property type="term" value="C:cytosol"/>
    <property type="evidence" value="ECO:0007669"/>
    <property type="project" value="TreeGrafter"/>
</dbReference>
<dbReference type="Proteomes" id="UP000033934">
    <property type="component" value="Unassembled WGS sequence"/>
</dbReference>
<protein>
    <recommendedName>
        <fullName evidence="4">HTH asnC-type domain-containing protein</fullName>
    </recommendedName>
</protein>
<dbReference type="AlphaFoldDB" id="A0A0G0LF35"/>
<dbReference type="InterPro" id="IPR000485">
    <property type="entry name" value="AsnC-type_HTH_dom"/>
</dbReference>
<accession>A0A0G0LF35</accession>
<dbReference type="PROSITE" id="PS50956">
    <property type="entry name" value="HTH_ASNC_2"/>
    <property type="match status" value="1"/>
</dbReference>
<keyword evidence="3" id="KW-0804">Transcription</keyword>
<dbReference type="GO" id="GO:0043565">
    <property type="term" value="F:sequence-specific DNA binding"/>
    <property type="evidence" value="ECO:0007669"/>
    <property type="project" value="InterPro"/>
</dbReference>
<dbReference type="GO" id="GO:0043200">
    <property type="term" value="P:response to amino acid"/>
    <property type="evidence" value="ECO:0007669"/>
    <property type="project" value="TreeGrafter"/>
</dbReference>
<feature type="domain" description="HTH asnC-type" evidence="4">
    <location>
        <begin position="1"/>
        <end position="41"/>
    </location>
</feature>
<dbReference type="SUPFAM" id="SSF54909">
    <property type="entry name" value="Dimeric alpha+beta barrel"/>
    <property type="match status" value="1"/>
</dbReference>
<name>A0A0G0LF35_9BACT</name>
<gene>
    <name evidence="5" type="ORF">UT11_C0005G0039</name>
</gene>
<dbReference type="Pfam" id="PF01037">
    <property type="entry name" value="AsnC_trans_reg"/>
    <property type="match status" value="1"/>
</dbReference>
<dbReference type="Gene3D" id="3.30.70.920">
    <property type="match status" value="1"/>
</dbReference>
<dbReference type="EMBL" id="LBVO01000005">
    <property type="protein sequence ID" value="KKQ90498.1"/>
    <property type="molecule type" value="Genomic_DNA"/>
</dbReference>
<dbReference type="InterPro" id="IPR011008">
    <property type="entry name" value="Dimeric_a/b-barrel"/>
</dbReference>
<dbReference type="SUPFAM" id="SSF46785">
    <property type="entry name" value="Winged helix' DNA-binding domain"/>
    <property type="match status" value="1"/>
</dbReference>
<keyword evidence="2" id="KW-0238">DNA-binding</keyword>
<comment type="caution">
    <text evidence="5">The sequence shown here is derived from an EMBL/GenBank/DDBJ whole genome shotgun (WGS) entry which is preliminary data.</text>
</comment>
<dbReference type="Gene3D" id="1.10.10.10">
    <property type="entry name" value="Winged helix-like DNA-binding domain superfamily/Winged helix DNA-binding domain"/>
    <property type="match status" value="1"/>
</dbReference>
<dbReference type="InterPro" id="IPR036390">
    <property type="entry name" value="WH_DNA-bd_sf"/>
</dbReference>
<dbReference type="InterPro" id="IPR019888">
    <property type="entry name" value="Tscrpt_reg_AsnC-like"/>
</dbReference>
<evidence type="ECO:0000256" key="3">
    <source>
        <dbReference type="ARBA" id="ARBA00023163"/>
    </source>
</evidence>